<dbReference type="SMART" id="SM00849">
    <property type="entry name" value="Lactamase_B"/>
    <property type="match status" value="1"/>
</dbReference>
<dbReference type="InterPro" id="IPR001279">
    <property type="entry name" value="Metallo-B-lactamas"/>
</dbReference>
<dbReference type="InterPro" id="IPR036866">
    <property type="entry name" value="RibonucZ/Hydroxyglut_hydro"/>
</dbReference>
<dbReference type="SUPFAM" id="SSF56281">
    <property type="entry name" value="Metallo-hydrolase/oxidoreductase"/>
    <property type="match status" value="1"/>
</dbReference>
<accession>A0A412Z5P7</accession>
<proteinExistence type="predicted"/>
<dbReference type="GO" id="GO:0016787">
    <property type="term" value="F:hydrolase activity"/>
    <property type="evidence" value="ECO:0007669"/>
    <property type="project" value="UniProtKB-KW"/>
</dbReference>
<sequence>MYELIQAGPRSFYINSPVKIGVYLIDDEKVCLIDSGNDKDAGRKVRQILEREEWSLHAIINTHSNADHIGGNKYLMQQTGCRIYASSMEAAFTRHPILEPAFLYGGYPFKDLRHKFLMAQESDVSDVSRLSEDQLLKDLELIPLPGHFFQMIGIRTPDDTVFLADCLSSRATLEKYRVSFIYDVAAYLETLDKVASMKANLFVPAHAEVSYNVAALASYNRDCVMEIKELLLELCRVPRTFETLLKEVFDHYGLVMTFQQHVLVGSTIRSYLSWLKDMGEMEAYIEENCLYWRS</sequence>
<dbReference type="PANTHER" id="PTHR42951:SF14">
    <property type="entry name" value="METALLO-BETA-LACTAMASE SUPERFAMILY PROTEIN"/>
    <property type="match status" value="1"/>
</dbReference>
<dbReference type="Pfam" id="PF00753">
    <property type="entry name" value="Lactamase_B"/>
    <property type="match status" value="1"/>
</dbReference>
<evidence type="ECO:0000259" key="1">
    <source>
        <dbReference type="SMART" id="SM00849"/>
    </source>
</evidence>
<dbReference type="CDD" id="cd07743">
    <property type="entry name" value="metallo-hydrolase-like_MBL-fold"/>
    <property type="match status" value="1"/>
</dbReference>
<dbReference type="Gene3D" id="3.60.15.10">
    <property type="entry name" value="Ribonuclease Z/Hydroxyacylglutathione hydrolase-like"/>
    <property type="match status" value="1"/>
</dbReference>
<reference evidence="2 3" key="1">
    <citation type="submission" date="2018-08" db="EMBL/GenBank/DDBJ databases">
        <title>A genome reference for cultivated species of the human gut microbiota.</title>
        <authorList>
            <person name="Zou Y."/>
            <person name="Xue W."/>
            <person name="Luo G."/>
        </authorList>
    </citation>
    <scope>NUCLEOTIDE SEQUENCE [LARGE SCALE GENOMIC DNA]</scope>
    <source>
        <strain evidence="2 3">AF14-18</strain>
    </source>
</reference>
<feature type="domain" description="Metallo-beta-lactamase" evidence="1">
    <location>
        <begin position="19"/>
        <end position="206"/>
    </location>
</feature>
<evidence type="ECO:0000313" key="3">
    <source>
        <dbReference type="Proteomes" id="UP000284543"/>
    </source>
</evidence>
<protein>
    <submittedName>
        <fullName evidence="2">MBL fold metallo-hydrolase</fullName>
    </submittedName>
</protein>
<comment type="caution">
    <text evidence="2">The sequence shown here is derived from an EMBL/GenBank/DDBJ whole genome shotgun (WGS) entry which is preliminary data.</text>
</comment>
<dbReference type="KEGG" id="cbol:CGC65_15480"/>
<dbReference type="InterPro" id="IPR050855">
    <property type="entry name" value="NDM-1-like"/>
</dbReference>
<gene>
    <name evidence="2" type="ORF">DWW02_13410</name>
</gene>
<dbReference type="Proteomes" id="UP000284543">
    <property type="component" value="Unassembled WGS sequence"/>
</dbReference>
<dbReference type="EMBL" id="QRZM01000005">
    <property type="protein sequence ID" value="RGV75309.1"/>
    <property type="molecule type" value="Genomic_DNA"/>
</dbReference>
<name>A0A412Z5P7_9FIRM</name>
<dbReference type="RefSeq" id="WP_002564295.1">
    <property type="nucleotide sequence ID" value="NZ_CABKUK010000001.1"/>
</dbReference>
<dbReference type="PANTHER" id="PTHR42951">
    <property type="entry name" value="METALLO-BETA-LACTAMASE DOMAIN-CONTAINING"/>
    <property type="match status" value="1"/>
</dbReference>
<keyword evidence="2" id="KW-0378">Hydrolase</keyword>
<organism evidence="2 3">
    <name type="scientific">Enterocloster bolteae</name>
    <dbReference type="NCBI Taxonomy" id="208479"/>
    <lineage>
        <taxon>Bacteria</taxon>
        <taxon>Bacillati</taxon>
        <taxon>Bacillota</taxon>
        <taxon>Clostridia</taxon>
        <taxon>Lachnospirales</taxon>
        <taxon>Lachnospiraceae</taxon>
        <taxon>Enterocloster</taxon>
    </lineage>
</organism>
<dbReference type="AlphaFoldDB" id="A0A412Z5P7"/>
<evidence type="ECO:0000313" key="2">
    <source>
        <dbReference type="EMBL" id="RGV75309.1"/>
    </source>
</evidence>